<dbReference type="InterPro" id="IPR036291">
    <property type="entry name" value="NAD(P)-bd_dom_sf"/>
</dbReference>
<name>A0ABV0C396_9GAMM</name>
<dbReference type="PANTHER" id="PTHR48079:SF6">
    <property type="entry name" value="NAD(P)-BINDING DOMAIN-CONTAINING PROTEIN-RELATED"/>
    <property type="match status" value="1"/>
</dbReference>
<reference evidence="2 3" key="1">
    <citation type="submission" date="2024-04" db="EMBL/GenBank/DDBJ databases">
        <title>WGS of bacteria from Torrens River.</title>
        <authorList>
            <person name="Wyrsch E.R."/>
            <person name="Drigo B."/>
        </authorList>
    </citation>
    <scope>NUCLEOTIDE SEQUENCE [LARGE SCALE GENOMIC DNA]</scope>
    <source>
        <strain evidence="2 3">TWI153</strain>
    </source>
</reference>
<protein>
    <submittedName>
        <fullName evidence="2">NAD-dependent epimerase/dehydratase family protein</fullName>
    </submittedName>
</protein>
<feature type="domain" description="NAD-dependent epimerase/dehydratase" evidence="1">
    <location>
        <begin position="14"/>
        <end position="213"/>
    </location>
</feature>
<keyword evidence="3" id="KW-1185">Reference proteome</keyword>
<gene>
    <name evidence="2" type="ORF">ABE587_03340</name>
</gene>
<dbReference type="EMBL" id="JBDJOF010000004">
    <property type="protein sequence ID" value="MEN5388859.1"/>
    <property type="molecule type" value="Genomic_DNA"/>
</dbReference>
<dbReference type="RefSeq" id="WP_346469343.1">
    <property type="nucleotide sequence ID" value="NZ_JBDJOF010000004.1"/>
</dbReference>
<dbReference type="InterPro" id="IPR051783">
    <property type="entry name" value="NAD(P)-dependent_oxidoreduct"/>
</dbReference>
<evidence type="ECO:0000313" key="3">
    <source>
        <dbReference type="Proteomes" id="UP001400166"/>
    </source>
</evidence>
<evidence type="ECO:0000313" key="2">
    <source>
        <dbReference type="EMBL" id="MEN5388859.1"/>
    </source>
</evidence>
<dbReference type="SUPFAM" id="SSF51735">
    <property type="entry name" value="NAD(P)-binding Rossmann-fold domains"/>
    <property type="match status" value="1"/>
</dbReference>
<organism evidence="2 3">
    <name type="scientific">Stenotrophomonas hibiscicola</name>
    <dbReference type="NCBI Taxonomy" id="86189"/>
    <lineage>
        <taxon>Bacteria</taxon>
        <taxon>Pseudomonadati</taxon>
        <taxon>Pseudomonadota</taxon>
        <taxon>Gammaproteobacteria</taxon>
        <taxon>Lysobacterales</taxon>
        <taxon>Lysobacteraceae</taxon>
        <taxon>Stenotrophomonas</taxon>
        <taxon>Stenotrophomonas maltophilia group</taxon>
    </lineage>
</organism>
<dbReference type="Pfam" id="PF01370">
    <property type="entry name" value="Epimerase"/>
    <property type="match status" value="1"/>
</dbReference>
<proteinExistence type="predicted"/>
<dbReference type="PANTHER" id="PTHR48079">
    <property type="entry name" value="PROTEIN YEEZ"/>
    <property type="match status" value="1"/>
</dbReference>
<dbReference type="Proteomes" id="UP001400166">
    <property type="component" value="Unassembled WGS sequence"/>
</dbReference>
<accession>A0ABV0C396</accession>
<dbReference type="Gene3D" id="3.40.50.720">
    <property type="entry name" value="NAD(P)-binding Rossmann-like Domain"/>
    <property type="match status" value="1"/>
</dbReference>
<sequence length="308" mass="32569">MTPALQASPLPARVLILGLGWSGRVLAAQLQARGVAVSGTVRDPSAAPHDGLLRHPLRADTAPSPALLEEIAQADAVLCSVPPDAEGDPALRLLLPALQASPALRWVGYLSSTSVYADRAGGWIDERSAADATETAGVQRLLAEAQWRALAGQRGIASAVFRLPGLYGPGRNALVQLAQGRARHVVRPGQVFNRLHVDDLATVIIAAMRRPARQGLYLPSDDEPAPPQDVLAFAAKLGGFALPPAVAWDDPALSPTLRRFYESNKRIDSRGTREALGWAPRFPTYREGLTDLAASLAGHGTALPNSAL</sequence>
<evidence type="ECO:0000259" key="1">
    <source>
        <dbReference type="Pfam" id="PF01370"/>
    </source>
</evidence>
<dbReference type="InterPro" id="IPR001509">
    <property type="entry name" value="Epimerase_deHydtase"/>
</dbReference>
<comment type="caution">
    <text evidence="2">The sequence shown here is derived from an EMBL/GenBank/DDBJ whole genome shotgun (WGS) entry which is preliminary data.</text>
</comment>